<dbReference type="CDD" id="cd00829">
    <property type="entry name" value="SCP-x_thiolase"/>
    <property type="match status" value="1"/>
</dbReference>
<accession>A0ABS8P174</accession>
<proteinExistence type="predicted"/>
<dbReference type="Pfam" id="PF22691">
    <property type="entry name" value="Thiolase_C_1"/>
    <property type="match status" value="1"/>
</dbReference>
<dbReference type="SUPFAM" id="SSF53901">
    <property type="entry name" value="Thiolase-like"/>
    <property type="match status" value="1"/>
</dbReference>
<comment type="caution">
    <text evidence="2">The sequence shown here is derived from an EMBL/GenBank/DDBJ whole genome shotgun (WGS) entry which is preliminary data.</text>
</comment>
<evidence type="ECO:0000313" key="3">
    <source>
        <dbReference type="Proteomes" id="UP001199469"/>
    </source>
</evidence>
<dbReference type="Gene3D" id="3.40.47.10">
    <property type="match status" value="1"/>
</dbReference>
<dbReference type="InterPro" id="IPR016039">
    <property type="entry name" value="Thiolase-like"/>
</dbReference>
<evidence type="ECO:0000313" key="2">
    <source>
        <dbReference type="EMBL" id="MCD2191995.1"/>
    </source>
</evidence>
<protein>
    <submittedName>
        <fullName evidence="2">Thiolase family protein</fullName>
    </submittedName>
</protein>
<name>A0ABS8P174_9PSEU</name>
<feature type="domain" description="Thiolase C-terminal" evidence="1">
    <location>
        <begin position="102"/>
        <end position="217"/>
    </location>
</feature>
<dbReference type="RefSeq" id="WP_230729687.1">
    <property type="nucleotide sequence ID" value="NZ_JAJNDB010000001.1"/>
</dbReference>
<dbReference type="Proteomes" id="UP001199469">
    <property type="component" value="Unassembled WGS sequence"/>
</dbReference>
<organism evidence="2 3">
    <name type="scientific">Actinomycetospora endophytica</name>
    <dbReference type="NCBI Taxonomy" id="2291215"/>
    <lineage>
        <taxon>Bacteria</taxon>
        <taxon>Bacillati</taxon>
        <taxon>Actinomycetota</taxon>
        <taxon>Actinomycetes</taxon>
        <taxon>Pseudonocardiales</taxon>
        <taxon>Pseudonocardiaceae</taxon>
        <taxon>Actinomycetospora</taxon>
    </lineage>
</organism>
<gene>
    <name evidence="2" type="ORF">LQ327_01140</name>
</gene>
<reference evidence="2 3" key="1">
    <citation type="submission" date="2021-11" db="EMBL/GenBank/DDBJ databases">
        <title>Draft genome sequence of Actinomycetospora sp. SF1 isolated from the rhizosphere soil.</title>
        <authorList>
            <person name="Duangmal K."/>
            <person name="Chantavorakit T."/>
        </authorList>
    </citation>
    <scope>NUCLEOTIDE SEQUENCE [LARGE SCALE GENOMIC DNA]</scope>
    <source>
        <strain evidence="2 3">TBRC 5722</strain>
    </source>
</reference>
<sequence>MAELAVTQREGARLNPQAIFRDRELTRDDYLGARMIADPLCLYDCDVPVQGCAALVLTTSERARDLVDRPAYVGAYAQQTVRRAPLAQPLYMLDDYVAAGRTTTDALWSRTGLGPSDMDVAQLYDGFSPSVYYWLEAAGFCGEGEAHAFVRDGRIARTGTLPVNTFGGSLSEGRLHGMGHLIEAVRQVSGRAGPRQVSDAHTAVALDGSPLLRSAGVVLTG</sequence>
<dbReference type="InterPro" id="IPR055140">
    <property type="entry name" value="Thiolase_C_2"/>
</dbReference>
<dbReference type="PANTHER" id="PTHR42870:SF1">
    <property type="entry name" value="NON-SPECIFIC LIPID-TRANSFER PROTEIN-LIKE 2"/>
    <property type="match status" value="1"/>
</dbReference>
<dbReference type="EMBL" id="JAJNDB010000001">
    <property type="protein sequence ID" value="MCD2191995.1"/>
    <property type="molecule type" value="Genomic_DNA"/>
</dbReference>
<keyword evidence="3" id="KW-1185">Reference proteome</keyword>
<evidence type="ECO:0000259" key="1">
    <source>
        <dbReference type="Pfam" id="PF22691"/>
    </source>
</evidence>
<dbReference type="PANTHER" id="PTHR42870">
    <property type="entry name" value="ACETYL-COA C-ACETYLTRANSFERASE"/>
    <property type="match status" value="1"/>
</dbReference>